<sequence length="183" mass="19036">MSARRLTALAIAVIALAGGATAAPSAMPDIQVKAAFLPKFAAYVNWPPGATGGTSAPMLLCVIGQDPFGRNLDEAAGNQRVDLHPIQIRRLDSTAGAEHCNIAFLGGSTRQSAAAMQEALRGQPILTVTDASLGAGRGIVHFALKDGRVRFHIDDALAARNNLSISARLLSLALSVKSRTRAS</sequence>
<dbReference type="RefSeq" id="WP_066969857.1">
    <property type="nucleotide sequence ID" value="NZ_CP023449.1"/>
</dbReference>
<dbReference type="EMBL" id="NWUF01000005">
    <property type="protein sequence ID" value="PCE43146.1"/>
    <property type="molecule type" value="Genomic_DNA"/>
</dbReference>
<accession>A0A2A4FZH1</accession>
<gene>
    <name evidence="2" type="ORF">COO09_07575</name>
</gene>
<keyword evidence="3" id="KW-1185">Reference proteome</keyword>
<dbReference type="Proteomes" id="UP000218934">
    <property type="component" value="Unassembled WGS sequence"/>
</dbReference>
<evidence type="ECO:0000313" key="3">
    <source>
        <dbReference type="Proteomes" id="UP000218934"/>
    </source>
</evidence>
<name>A0A2A4FZH1_9SPHN</name>
<evidence type="ECO:0000256" key="1">
    <source>
        <dbReference type="SAM" id="SignalP"/>
    </source>
</evidence>
<protein>
    <submittedName>
        <fullName evidence="2">DUF4154 domain-containing protein</fullName>
    </submittedName>
</protein>
<dbReference type="AlphaFoldDB" id="A0A2A4FZH1"/>
<proteinExistence type="predicted"/>
<keyword evidence="1" id="KW-0732">Signal</keyword>
<evidence type="ECO:0000313" key="2">
    <source>
        <dbReference type="EMBL" id="PCE43146.1"/>
    </source>
</evidence>
<organism evidence="2 3">
    <name type="scientific">Rhizorhabdus dicambivorans</name>
    <dbReference type="NCBI Taxonomy" id="1850238"/>
    <lineage>
        <taxon>Bacteria</taxon>
        <taxon>Pseudomonadati</taxon>
        <taxon>Pseudomonadota</taxon>
        <taxon>Alphaproteobacteria</taxon>
        <taxon>Sphingomonadales</taxon>
        <taxon>Sphingomonadaceae</taxon>
        <taxon>Rhizorhabdus</taxon>
    </lineage>
</organism>
<dbReference type="Pfam" id="PF13689">
    <property type="entry name" value="DUF4154"/>
    <property type="match status" value="1"/>
</dbReference>
<reference evidence="2 3" key="1">
    <citation type="submission" date="2017-09" db="EMBL/GenBank/DDBJ databases">
        <title>The Catabolism of 3,6-Dichlorosalicylic acid is Initiated by the Cytochrome P450 Monooxygenase DsmABC in Rhizorhabdus dicambivorans Ndbn-20.</title>
        <authorList>
            <person name="Na L."/>
        </authorList>
    </citation>
    <scope>NUCLEOTIDE SEQUENCE [LARGE SCALE GENOMIC DNA]</scope>
    <source>
        <strain evidence="2 3">Ndbn-20m</strain>
    </source>
</reference>
<comment type="caution">
    <text evidence="2">The sequence shown here is derived from an EMBL/GenBank/DDBJ whole genome shotgun (WGS) entry which is preliminary data.</text>
</comment>
<feature type="signal peptide" evidence="1">
    <location>
        <begin position="1"/>
        <end position="22"/>
    </location>
</feature>
<feature type="chain" id="PRO_5012991808" evidence="1">
    <location>
        <begin position="23"/>
        <end position="183"/>
    </location>
</feature>
<dbReference type="InterPro" id="IPR025293">
    <property type="entry name" value="YfiR/HmsC-like"/>
</dbReference>